<protein>
    <submittedName>
        <fullName evidence="10">TonB-dependent receptor plug domain-containing protein</fullName>
    </submittedName>
</protein>
<keyword evidence="10" id="KW-0675">Receptor</keyword>
<evidence type="ECO:0000313" key="11">
    <source>
        <dbReference type="Proteomes" id="UP000615326"/>
    </source>
</evidence>
<comment type="caution">
    <text evidence="10">The sequence shown here is derived from an EMBL/GenBank/DDBJ whole genome shotgun (WGS) entry which is preliminary data.</text>
</comment>
<organism evidence="10 11">
    <name type="scientific">Acetobacter fallax</name>
    <dbReference type="NCBI Taxonomy" id="1737473"/>
    <lineage>
        <taxon>Bacteria</taxon>
        <taxon>Pseudomonadati</taxon>
        <taxon>Pseudomonadota</taxon>
        <taxon>Alphaproteobacteria</taxon>
        <taxon>Acetobacterales</taxon>
        <taxon>Acetobacteraceae</taxon>
        <taxon>Acetobacter</taxon>
    </lineage>
</organism>
<feature type="region of interest" description="Disordered" evidence="8">
    <location>
        <begin position="12"/>
        <end position="64"/>
    </location>
</feature>
<evidence type="ECO:0000256" key="8">
    <source>
        <dbReference type="SAM" id="MobiDB-lite"/>
    </source>
</evidence>
<dbReference type="InterPro" id="IPR012910">
    <property type="entry name" value="Plug_dom"/>
</dbReference>
<dbReference type="Proteomes" id="UP000615326">
    <property type="component" value="Unassembled WGS sequence"/>
</dbReference>
<dbReference type="RefSeq" id="WP_173576012.1">
    <property type="nucleotide sequence ID" value="NZ_WOSW01000002.1"/>
</dbReference>
<comment type="subcellular location">
    <subcellularLocation>
        <location evidence="1 7">Cell outer membrane</location>
        <topology evidence="1 7">Multi-pass membrane protein</topology>
    </subcellularLocation>
</comment>
<dbReference type="InterPro" id="IPR037066">
    <property type="entry name" value="Plug_dom_sf"/>
</dbReference>
<keyword evidence="4 7" id="KW-0812">Transmembrane</keyword>
<sequence>MCTACATIGTAALGASPPRPAPVTTAASTPEVHAGKTAQKTQAIQTSATHQSAPQTTSAQGTPESIVISARKASPDGAMGHSTGAGMMPAQTIAKARSAFTRDFIARQSPTTNTASMISSMPGVAVGKNDPLGLDDQRINLTVRGLGQTEIGYVMDGIPAADPSNYKLYTTQNVDNENLERVDLTQGSASPTSPLYNAVGGELSQTLRNPLDHAAGMLNLSGGSYSLDREFARFDTGELGHSGIRSYASFSHTHANDWRGPTYTTRYHMDNKTLKEWGNNSVELLVSYNSMTSFYPRFPTLSQWDQYGTKFNWDKHYTPGSANYYKFQQNVRNAITIGAPMHFDLSHGLTFHVTPYYMRSTGYGDVGSSLSNTGSYLGNIPAGNLNVSPSYNGTFPVSIDDVFKENNAGINAYMTWKSGHNTLSFGYWYAYYAQPEETSYAAADANGNIASMSGAYPVKTTAGNILRSYNINFMQQTNSAFITDEYKALNDRLVLTAAFREVMVSRKLTQLMPGLQNYINGNSDAVPLPQVTASYRITPDDQIFINGTTGFAEPAGWPTYADFISVATGKQSRGHASNLRPEYSISEEIGYRHTGLANVNISLFNYNFTNRQVSTTAVVGGAMVSSSINGGGQTSRGATIEVGLRPWHHFSPYVSGQYLHATIDNNLRASNGDYLPTAGKMAVNTPEFTASVGLLYDNGTIFGNLLFNYVSSQYSTFMNDQKYPAYQTLNIGLGYRFHSWSYFQHPQIQLNLVNLGLGNSGYLSSTYSVSTNAKAVRGIYGTEVAGTAPTYNVGGGFAGVVSVSTGF</sequence>
<dbReference type="InterPro" id="IPR036942">
    <property type="entry name" value="Beta-barrel_TonB_sf"/>
</dbReference>
<evidence type="ECO:0000259" key="9">
    <source>
        <dbReference type="Pfam" id="PF07715"/>
    </source>
</evidence>
<dbReference type="InterPro" id="IPR039426">
    <property type="entry name" value="TonB-dep_rcpt-like"/>
</dbReference>
<feature type="compositionally biased region" description="Polar residues" evidence="8">
    <location>
        <begin position="38"/>
        <end position="63"/>
    </location>
</feature>
<feature type="domain" description="TonB-dependent receptor plug" evidence="9">
    <location>
        <begin position="91"/>
        <end position="191"/>
    </location>
</feature>
<evidence type="ECO:0000256" key="7">
    <source>
        <dbReference type="PROSITE-ProRule" id="PRU01360"/>
    </source>
</evidence>
<keyword evidence="3 7" id="KW-1134">Transmembrane beta strand</keyword>
<comment type="similarity">
    <text evidence="7">Belongs to the TonB-dependent receptor family.</text>
</comment>
<evidence type="ECO:0000256" key="6">
    <source>
        <dbReference type="ARBA" id="ARBA00023237"/>
    </source>
</evidence>
<proteinExistence type="inferred from homology"/>
<name>A0ABX0K515_9PROT</name>
<reference evidence="10 11" key="1">
    <citation type="journal article" date="2020" name="Int. J. Syst. Evol. Microbiol.">
        <title>Novel acetic acid bacteria from cider fermentations: Acetobacter conturbans sp. nov. and Acetobacter fallax sp. nov.</title>
        <authorList>
            <person name="Sombolestani A.S."/>
            <person name="Cleenwerck I."/>
            <person name="Cnockaert M."/>
            <person name="Borremans W."/>
            <person name="Wieme A.D."/>
            <person name="De Vuyst L."/>
            <person name="Vandamme P."/>
        </authorList>
    </citation>
    <scope>NUCLEOTIDE SEQUENCE [LARGE SCALE GENOMIC DNA]</scope>
    <source>
        <strain evidence="10 11">LMG 1637</strain>
    </source>
</reference>
<evidence type="ECO:0000256" key="4">
    <source>
        <dbReference type="ARBA" id="ARBA00022692"/>
    </source>
</evidence>
<dbReference type="SUPFAM" id="SSF56935">
    <property type="entry name" value="Porins"/>
    <property type="match status" value="1"/>
</dbReference>
<dbReference type="EMBL" id="WOSW01000002">
    <property type="protein sequence ID" value="NHO31411.1"/>
    <property type="molecule type" value="Genomic_DNA"/>
</dbReference>
<evidence type="ECO:0000313" key="10">
    <source>
        <dbReference type="EMBL" id="NHO31411.1"/>
    </source>
</evidence>
<dbReference type="PROSITE" id="PS52016">
    <property type="entry name" value="TONB_DEPENDENT_REC_3"/>
    <property type="match status" value="1"/>
</dbReference>
<evidence type="ECO:0000256" key="2">
    <source>
        <dbReference type="ARBA" id="ARBA00022448"/>
    </source>
</evidence>
<dbReference type="Gene3D" id="2.40.170.20">
    <property type="entry name" value="TonB-dependent receptor, beta-barrel domain"/>
    <property type="match status" value="1"/>
</dbReference>
<evidence type="ECO:0000256" key="3">
    <source>
        <dbReference type="ARBA" id="ARBA00022452"/>
    </source>
</evidence>
<keyword evidence="11" id="KW-1185">Reference proteome</keyword>
<dbReference type="Pfam" id="PF07715">
    <property type="entry name" value="Plug"/>
    <property type="match status" value="1"/>
</dbReference>
<gene>
    <name evidence="10" type="ORF">GOB84_02350</name>
</gene>
<keyword evidence="5 7" id="KW-0472">Membrane</keyword>
<evidence type="ECO:0000256" key="1">
    <source>
        <dbReference type="ARBA" id="ARBA00004571"/>
    </source>
</evidence>
<keyword evidence="6 7" id="KW-0998">Cell outer membrane</keyword>
<evidence type="ECO:0000256" key="5">
    <source>
        <dbReference type="ARBA" id="ARBA00023136"/>
    </source>
</evidence>
<keyword evidence="2 7" id="KW-0813">Transport</keyword>
<dbReference type="Gene3D" id="2.170.130.10">
    <property type="entry name" value="TonB-dependent receptor, plug domain"/>
    <property type="match status" value="1"/>
</dbReference>
<accession>A0ABX0K515</accession>